<evidence type="ECO:0000256" key="5">
    <source>
        <dbReference type="SAM" id="MobiDB-lite"/>
    </source>
</evidence>
<feature type="transmembrane region" description="Helical" evidence="6">
    <location>
        <begin position="215"/>
        <end position="236"/>
    </location>
</feature>
<feature type="transmembrane region" description="Helical" evidence="6">
    <location>
        <begin position="419"/>
        <end position="443"/>
    </location>
</feature>
<evidence type="ECO:0000256" key="3">
    <source>
        <dbReference type="ARBA" id="ARBA00022989"/>
    </source>
</evidence>
<feature type="domain" description="Amino acid permease/ SLC12A" evidence="7">
    <location>
        <begin position="141"/>
        <end position="356"/>
    </location>
</feature>
<accession>A0A6A6MZ49</accession>
<evidence type="ECO:0000259" key="8">
    <source>
        <dbReference type="Pfam" id="PF03522"/>
    </source>
</evidence>
<feature type="transmembrane region" description="Helical" evidence="6">
    <location>
        <begin position="171"/>
        <end position="195"/>
    </location>
</feature>
<feature type="compositionally biased region" description="Basic and acidic residues" evidence="5">
    <location>
        <begin position="14"/>
        <end position="23"/>
    </location>
</feature>
<dbReference type="InterPro" id="IPR018491">
    <property type="entry name" value="SLC12_C"/>
</dbReference>
<dbReference type="Proteomes" id="UP000467840">
    <property type="component" value="Chromosome 6"/>
</dbReference>
<evidence type="ECO:0000313" key="10">
    <source>
        <dbReference type="Proteomes" id="UP000467840"/>
    </source>
</evidence>
<gene>
    <name evidence="9" type="ORF">GH714_041184</name>
</gene>
<keyword evidence="3 6" id="KW-1133">Transmembrane helix</keyword>
<feature type="transmembrane region" description="Helical" evidence="6">
    <location>
        <begin position="361"/>
        <end position="389"/>
    </location>
</feature>
<dbReference type="InterPro" id="IPR004842">
    <property type="entry name" value="SLC12A_fam"/>
</dbReference>
<feature type="domain" description="SLC12A transporter C-terminal" evidence="8">
    <location>
        <begin position="483"/>
        <end position="570"/>
    </location>
</feature>
<evidence type="ECO:0008006" key="11">
    <source>
        <dbReference type="Google" id="ProtNLM"/>
    </source>
</evidence>
<dbReference type="Gene3D" id="1.20.1740.10">
    <property type="entry name" value="Amino acid/polyamine transporter I"/>
    <property type="match status" value="1"/>
</dbReference>
<sequence length="726" mass="79052">MDNEDVEGAMEDEFQSRGGREYRPVVAHDSAVVEMSSFDPESSSSPVSQQSKPKNVKLVAPENMHSNASQGGIPANGGVNGSEREHKLELFGFDSLVNILGLKSMTAEQVAAPSSPRDGEDGSIAYERPRVNDVKLGTMMGVFVPCLQNILGIIYYIRFTWIVGMAGIGDSLLLVAFCGLCTFLTSISLSAIATNGAMKGGGPYYLIGRALGPEVGVSIGLCFFLGNAVAGALYVLGAVETFLKAVPAAGIFRESVTKVNGTVTSEPIESPSSHDLQIYGIVVTLILCFIVFAGITGLSLESFKDNWSSDYQFTNDAGIPDPEGKTYWNFNALVGLFFPAVTGIMAGSNRSASLKDTRVQFLLLTATIAWPFPAIVYIGIILSTLGAALQSLTGAPRLLAAIANDDILPVLNYFKVADVIMFLISWSFTVVSLALASLIYYYVSIKGKAGDWGDGFKSAYFQLALRSLRSLGDGDYHEHAEDAKAACKQLDTYINYKNCEGVAEIVVAPNMSEGFRGIVQTMGLGNLKPNIVVMRYPEIWRRENLTEIPATFVGIISDCIVANKAVVIVKGLDEWPNEYQRQYGTIDLYWIAEVIVISMKSWDAQAEGGSQQDSLEAFTAAQQRIASYLTEMKSRAEGEGNVLLADGKPVVVNEQQVEKFLFTTLKLNLTILRYSRMAAVVLVSLPPPPINHPAYFYMEYMDLLVENVPRLLMVRGYRRDVVTLFT</sequence>
<dbReference type="PANTHER" id="PTHR11827">
    <property type="entry name" value="SOLUTE CARRIER FAMILY 12, CATION COTRANSPORTERS"/>
    <property type="match status" value="1"/>
</dbReference>
<name>A0A6A6MZ49_HEVBR</name>
<dbReference type="Pfam" id="PF03522">
    <property type="entry name" value="SLC12"/>
    <property type="match status" value="2"/>
</dbReference>
<keyword evidence="4 6" id="KW-0472">Membrane</keyword>
<dbReference type="GO" id="GO:0016020">
    <property type="term" value="C:membrane"/>
    <property type="evidence" value="ECO:0007669"/>
    <property type="project" value="UniProtKB-SubCell"/>
</dbReference>
<dbReference type="AlphaFoldDB" id="A0A6A6MZ49"/>
<feature type="compositionally biased region" description="Acidic residues" evidence="5">
    <location>
        <begin position="1"/>
        <end position="13"/>
    </location>
</feature>
<feature type="transmembrane region" description="Helical" evidence="6">
    <location>
        <begin position="136"/>
        <end position="159"/>
    </location>
</feature>
<dbReference type="Pfam" id="PF00324">
    <property type="entry name" value="AA_permease"/>
    <property type="match status" value="1"/>
</dbReference>
<evidence type="ECO:0000259" key="7">
    <source>
        <dbReference type="Pfam" id="PF00324"/>
    </source>
</evidence>
<protein>
    <recommendedName>
        <fullName evidence="11">Cation chloride cotransporter</fullName>
    </recommendedName>
</protein>
<feature type="compositionally biased region" description="Low complexity" evidence="5">
    <location>
        <begin position="33"/>
        <end position="51"/>
    </location>
</feature>
<evidence type="ECO:0000313" key="9">
    <source>
        <dbReference type="EMBL" id="KAF2317865.1"/>
    </source>
</evidence>
<feature type="transmembrane region" description="Helical" evidence="6">
    <location>
        <begin position="330"/>
        <end position="349"/>
    </location>
</feature>
<evidence type="ECO:0000256" key="6">
    <source>
        <dbReference type="SAM" id="Phobius"/>
    </source>
</evidence>
<feature type="transmembrane region" description="Helical" evidence="6">
    <location>
        <begin position="278"/>
        <end position="300"/>
    </location>
</feature>
<evidence type="ECO:0000256" key="1">
    <source>
        <dbReference type="ARBA" id="ARBA00004141"/>
    </source>
</evidence>
<feature type="domain" description="SLC12A transporter C-terminal" evidence="8">
    <location>
        <begin position="660"/>
        <end position="725"/>
    </location>
</feature>
<dbReference type="GO" id="GO:0015377">
    <property type="term" value="F:chloride:monoatomic cation symporter activity"/>
    <property type="evidence" value="ECO:0007669"/>
    <property type="project" value="InterPro"/>
</dbReference>
<dbReference type="EMBL" id="JAAGAX010000004">
    <property type="protein sequence ID" value="KAF2317865.1"/>
    <property type="molecule type" value="Genomic_DNA"/>
</dbReference>
<proteinExistence type="predicted"/>
<dbReference type="InterPro" id="IPR004841">
    <property type="entry name" value="AA-permease/SLC12A_dom"/>
</dbReference>
<evidence type="ECO:0000256" key="4">
    <source>
        <dbReference type="ARBA" id="ARBA00023136"/>
    </source>
</evidence>
<comment type="subcellular location">
    <subcellularLocation>
        <location evidence="1">Membrane</location>
        <topology evidence="1">Multi-pass membrane protein</topology>
    </subcellularLocation>
</comment>
<evidence type="ECO:0000256" key="2">
    <source>
        <dbReference type="ARBA" id="ARBA00022692"/>
    </source>
</evidence>
<comment type="caution">
    <text evidence="9">The sequence shown here is derived from an EMBL/GenBank/DDBJ whole genome shotgun (WGS) entry which is preliminary data.</text>
</comment>
<feature type="region of interest" description="Disordered" evidence="5">
    <location>
        <begin position="1"/>
        <end position="55"/>
    </location>
</feature>
<keyword evidence="10" id="KW-1185">Reference proteome</keyword>
<keyword evidence="2 6" id="KW-0812">Transmembrane</keyword>
<reference evidence="9 10" key="1">
    <citation type="journal article" date="2020" name="Mol. Plant">
        <title>The Chromosome-Based Rubber Tree Genome Provides New Insights into Spurge Genome Evolution and Rubber Biosynthesis.</title>
        <authorList>
            <person name="Liu J."/>
            <person name="Shi C."/>
            <person name="Shi C.C."/>
            <person name="Li W."/>
            <person name="Zhang Q.J."/>
            <person name="Zhang Y."/>
            <person name="Li K."/>
            <person name="Lu H.F."/>
            <person name="Shi C."/>
            <person name="Zhu S.T."/>
            <person name="Xiao Z.Y."/>
            <person name="Nan H."/>
            <person name="Yue Y."/>
            <person name="Zhu X.G."/>
            <person name="Wu Y."/>
            <person name="Hong X.N."/>
            <person name="Fan G.Y."/>
            <person name="Tong Y."/>
            <person name="Zhang D."/>
            <person name="Mao C.L."/>
            <person name="Liu Y.L."/>
            <person name="Hao S.J."/>
            <person name="Liu W.Q."/>
            <person name="Lv M.Q."/>
            <person name="Zhang H.B."/>
            <person name="Liu Y."/>
            <person name="Hu-Tang G.R."/>
            <person name="Wang J.P."/>
            <person name="Wang J.H."/>
            <person name="Sun Y.H."/>
            <person name="Ni S.B."/>
            <person name="Chen W.B."/>
            <person name="Zhang X.C."/>
            <person name="Jiao Y.N."/>
            <person name="Eichler E.E."/>
            <person name="Li G.H."/>
            <person name="Liu X."/>
            <person name="Gao L.Z."/>
        </authorList>
    </citation>
    <scope>NUCLEOTIDE SEQUENCE [LARGE SCALE GENOMIC DNA]</scope>
    <source>
        <strain evidence="10">cv. GT1</strain>
        <tissue evidence="9">Leaf</tissue>
    </source>
</reference>
<organism evidence="9 10">
    <name type="scientific">Hevea brasiliensis</name>
    <name type="common">Para rubber tree</name>
    <name type="synonym">Siphonia brasiliensis</name>
    <dbReference type="NCBI Taxonomy" id="3981"/>
    <lineage>
        <taxon>Eukaryota</taxon>
        <taxon>Viridiplantae</taxon>
        <taxon>Streptophyta</taxon>
        <taxon>Embryophyta</taxon>
        <taxon>Tracheophyta</taxon>
        <taxon>Spermatophyta</taxon>
        <taxon>Magnoliopsida</taxon>
        <taxon>eudicotyledons</taxon>
        <taxon>Gunneridae</taxon>
        <taxon>Pentapetalae</taxon>
        <taxon>rosids</taxon>
        <taxon>fabids</taxon>
        <taxon>Malpighiales</taxon>
        <taxon>Euphorbiaceae</taxon>
        <taxon>Crotonoideae</taxon>
        <taxon>Micrandreae</taxon>
        <taxon>Hevea</taxon>
    </lineage>
</organism>
<dbReference type="PANTHER" id="PTHR11827:SF100">
    <property type="entry name" value="CATION-CHLORIDE COTRANSPORTER 1"/>
    <property type="match status" value="1"/>
</dbReference>